<gene>
    <name evidence="2" type="ORF">HYH02_014136</name>
</gene>
<dbReference type="AlphaFoldDB" id="A0A835SL61"/>
<feature type="transmembrane region" description="Helical" evidence="1">
    <location>
        <begin position="56"/>
        <end position="79"/>
    </location>
</feature>
<protein>
    <submittedName>
        <fullName evidence="2">Uncharacterized protein</fullName>
    </submittedName>
</protein>
<feature type="transmembrane region" description="Helical" evidence="1">
    <location>
        <begin position="91"/>
        <end position="112"/>
    </location>
</feature>
<keyword evidence="3" id="KW-1185">Reference proteome</keyword>
<organism evidence="2 3">
    <name type="scientific">Chlamydomonas schloesseri</name>
    <dbReference type="NCBI Taxonomy" id="2026947"/>
    <lineage>
        <taxon>Eukaryota</taxon>
        <taxon>Viridiplantae</taxon>
        <taxon>Chlorophyta</taxon>
        <taxon>core chlorophytes</taxon>
        <taxon>Chlorophyceae</taxon>
        <taxon>CS clade</taxon>
        <taxon>Chlamydomonadales</taxon>
        <taxon>Chlamydomonadaceae</taxon>
        <taxon>Chlamydomonas</taxon>
    </lineage>
</organism>
<keyword evidence="1" id="KW-1133">Transmembrane helix</keyword>
<evidence type="ECO:0000256" key="1">
    <source>
        <dbReference type="SAM" id="Phobius"/>
    </source>
</evidence>
<dbReference type="PANTHER" id="PTHR31134">
    <property type="entry name" value="TRANSMEMBRANE PROTEIN 128"/>
    <property type="match status" value="1"/>
</dbReference>
<dbReference type="Pfam" id="PF20479">
    <property type="entry name" value="TMEM128"/>
    <property type="match status" value="1"/>
</dbReference>
<evidence type="ECO:0000313" key="2">
    <source>
        <dbReference type="EMBL" id="KAG2429098.1"/>
    </source>
</evidence>
<dbReference type="Proteomes" id="UP000613740">
    <property type="component" value="Unassembled WGS sequence"/>
</dbReference>
<accession>A0A835SL61</accession>
<dbReference type="EMBL" id="JAEHOD010000088">
    <property type="protein sequence ID" value="KAG2429098.1"/>
    <property type="molecule type" value="Genomic_DNA"/>
</dbReference>
<dbReference type="OrthoDB" id="58903at2759"/>
<evidence type="ECO:0000313" key="3">
    <source>
        <dbReference type="Proteomes" id="UP000613740"/>
    </source>
</evidence>
<keyword evidence="1" id="KW-0812">Transmembrane</keyword>
<sequence>MAGLPGSRLRNAKAYQRLESGFWCLAALAVLVFGNGEKDLITTALTDERINRLFLLLGIINIFFNCLLFAYVFVWLGYIRGQADPLESGTLAVPAGAITFMTTLISMIVALWPIFGLAAIAQVVVVTYGLISAFNFVPGWGPLRSTRSAKEDEG</sequence>
<reference evidence="2" key="1">
    <citation type="journal article" date="2020" name="bioRxiv">
        <title>Comparative genomics of Chlamydomonas.</title>
        <authorList>
            <person name="Craig R.J."/>
            <person name="Hasan A.R."/>
            <person name="Ness R.W."/>
            <person name="Keightley P.D."/>
        </authorList>
    </citation>
    <scope>NUCLEOTIDE SEQUENCE</scope>
    <source>
        <strain evidence="2">CCAP 11/173</strain>
    </source>
</reference>
<name>A0A835SL61_9CHLO</name>
<comment type="caution">
    <text evidence="2">The sequence shown here is derived from an EMBL/GenBank/DDBJ whole genome shotgun (WGS) entry which is preliminary data.</text>
</comment>
<proteinExistence type="predicted"/>
<dbReference type="PANTHER" id="PTHR31134:SF1">
    <property type="entry name" value="TRANSMEMBRANE PROTEIN 128"/>
    <property type="match status" value="1"/>
</dbReference>
<feature type="transmembrane region" description="Helical" evidence="1">
    <location>
        <begin position="118"/>
        <end position="137"/>
    </location>
</feature>
<dbReference type="InterPro" id="IPR033579">
    <property type="entry name" value="TMEM128"/>
</dbReference>
<feature type="transmembrane region" description="Helical" evidence="1">
    <location>
        <begin position="20"/>
        <end position="36"/>
    </location>
</feature>
<keyword evidence="1" id="KW-0472">Membrane</keyword>